<keyword evidence="2" id="KW-1185">Reference proteome</keyword>
<dbReference type="Proteomes" id="UP000315647">
    <property type="component" value="Chromosome"/>
</dbReference>
<dbReference type="AlphaFoldDB" id="A0A517QFQ5"/>
<dbReference type="PROSITE" id="PS00409">
    <property type="entry name" value="PROKAR_NTER_METHYL"/>
    <property type="match status" value="1"/>
</dbReference>
<name>A0A517QFQ5_9PLAN</name>
<proteinExistence type="predicted"/>
<dbReference type="InterPro" id="IPR012902">
    <property type="entry name" value="N_methyl_site"/>
</dbReference>
<dbReference type="EMBL" id="CP037421">
    <property type="protein sequence ID" value="QDT30461.1"/>
    <property type="molecule type" value="Genomic_DNA"/>
</dbReference>
<protein>
    <submittedName>
        <fullName evidence="1">Uncharacterized protein</fullName>
    </submittedName>
</protein>
<reference evidence="1 2" key="1">
    <citation type="submission" date="2019-03" db="EMBL/GenBank/DDBJ databases">
        <title>Deep-cultivation of Planctomycetes and their phenomic and genomic characterization uncovers novel biology.</title>
        <authorList>
            <person name="Wiegand S."/>
            <person name="Jogler M."/>
            <person name="Boedeker C."/>
            <person name="Pinto D."/>
            <person name="Vollmers J."/>
            <person name="Rivas-Marin E."/>
            <person name="Kohn T."/>
            <person name="Peeters S.H."/>
            <person name="Heuer A."/>
            <person name="Rast P."/>
            <person name="Oberbeckmann S."/>
            <person name="Bunk B."/>
            <person name="Jeske O."/>
            <person name="Meyerdierks A."/>
            <person name="Storesund J.E."/>
            <person name="Kallscheuer N."/>
            <person name="Luecker S."/>
            <person name="Lage O.M."/>
            <person name="Pohl T."/>
            <person name="Merkel B.J."/>
            <person name="Hornburger P."/>
            <person name="Mueller R.-W."/>
            <person name="Bruemmer F."/>
            <person name="Labrenz M."/>
            <person name="Spormann A.M."/>
            <person name="Op den Camp H."/>
            <person name="Overmann J."/>
            <person name="Amann R."/>
            <person name="Jetten M.S.M."/>
            <person name="Mascher T."/>
            <person name="Medema M.H."/>
            <person name="Devos D.P."/>
            <person name="Kaster A.-K."/>
            <person name="Ovreas L."/>
            <person name="Rohde M."/>
            <person name="Galperin M.Y."/>
            <person name="Jogler C."/>
        </authorList>
    </citation>
    <scope>NUCLEOTIDE SEQUENCE [LARGE SCALE GENOMIC DNA]</scope>
    <source>
        <strain evidence="1 2">Enr10</strain>
    </source>
</reference>
<evidence type="ECO:0000313" key="1">
    <source>
        <dbReference type="EMBL" id="QDT30461.1"/>
    </source>
</evidence>
<organism evidence="1 2">
    <name type="scientific">Gimesia panareensis</name>
    <dbReference type="NCBI Taxonomy" id="2527978"/>
    <lineage>
        <taxon>Bacteria</taxon>
        <taxon>Pseudomonadati</taxon>
        <taxon>Planctomycetota</taxon>
        <taxon>Planctomycetia</taxon>
        <taxon>Planctomycetales</taxon>
        <taxon>Planctomycetaceae</taxon>
        <taxon>Gimesia</taxon>
    </lineage>
</organism>
<sequence>MKKSDSKRIKETVLLDLREGFTLIEMLAVMATMSILFTVAVTTLAFLMRVEMQGTERIQDNLILQKLSHQFRMDVATARQANLMPDNQKQLNLDRGHGTSIVYFMTQSGDAMRREIRKEGKLISQEEYRLHLSDTKFEIDQQELVSLELQIPEETNHENKTLKPLNRVFRCESHLNHQNRFLNQSVESR</sequence>
<dbReference type="NCBIfam" id="TIGR02532">
    <property type="entry name" value="IV_pilin_GFxxxE"/>
    <property type="match status" value="1"/>
</dbReference>
<gene>
    <name evidence="1" type="ORF">Enr10x_58270</name>
</gene>
<accession>A0A518AFM5</accession>
<dbReference type="RefSeq" id="WP_145115374.1">
    <property type="nucleotide sequence ID" value="NZ_CP036277.1"/>
</dbReference>
<evidence type="ECO:0000313" key="2">
    <source>
        <dbReference type="Proteomes" id="UP000315647"/>
    </source>
</evidence>
<accession>A0A517QFQ5</accession>